<dbReference type="Gene3D" id="3.30.1390.30">
    <property type="entry name" value="Penicillin-binding protein 2a, domain 3"/>
    <property type="match status" value="1"/>
</dbReference>
<dbReference type="GO" id="GO:0005886">
    <property type="term" value="C:plasma membrane"/>
    <property type="evidence" value="ECO:0007669"/>
    <property type="project" value="UniProtKB-SubCell"/>
</dbReference>
<dbReference type="NCBIfam" id="TIGR03423">
    <property type="entry name" value="pbp2_mrdA"/>
    <property type="match status" value="1"/>
</dbReference>
<evidence type="ECO:0000256" key="4">
    <source>
        <dbReference type="ARBA" id="ARBA00022519"/>
    </source>
</evidence>
<feature type="transmembrane region" description="Helical" evidence="13">
    <location>
        <begin position="62"/>
        <end position="81"/>
    </location>
</feature>
<name>A0A1G1WQP1_9BACT</name>
<evidence type="ECO:0000313" key="16">
    <source>
        <dbReference type="EMBL" id="OGY30055.1"/>
    </source>
</evidence>
<dbReference type="Proteomes" id="UP000177821">
    <property type="component" value="Unassembled WGS sequence"/>
</dbReference>
<evidence type="ECO:0000256" key="13">
    <source>
        <dbReference type="SAM" id="Phobius"/>
    </source>
</evidence>
<organism evidence="16 17">
    <name type="scientific">Candidatus Woykebacteria bacterium RIFCSPHIGHO2_02_FULL_43_16b</name>
    <dbReference type="NCBI Taxonomy" id="1802601"/>
    <lineage>
        <taxon>Bacteria</taxon>
        <taxon>Candidatus Woykeibacteriota</taxon>
    </lineage>
</organism>
<dbReference type="GO" id="GO:0008658">
    <property type="term" value="F:penicillin binding"/>
    <property type="evidence" value="ECO:0007669"/>
    <property type="project" value="InterPro"/>
</dbReference>
<keyword evidence="4" id="KW-0997">Cell inner membrane</keyword>
<dbReference type="InterPro" id="IPR017790">
    <property type="entry name" value="Penicillin-binding_protein_2"/>
</dbReference>
<dbReference type="EMBL" id="MHCX01000009">
    <property type="protein sequence ID" value="OGY30055.1"/>
    <property type="molecule type" value="Genomic_DNA"/>
</dbReference>
<gene>
    <name evidence="16" type="ORF">A3J50_04135</name>
</gene>
<dbReference type="GO" id="GO:0006508">
    <property type="term" value="P:proteolysis"/>
    <property type="evidence" value="ECO:0007669"/>
    <property type="project" value="UniProtKB-KW"/>
</dbReference>
<comment type="subcellular location">
    <subcellularLocation>
        <location evidence="2">Cell membrane</location>
    </subcellularLocation>
    <subcellularLocation>
        <location evidence="1">Membrane</location>
        <topology evidence="1">Single-pass membrane protein</topology>
    </subcellularLocation>
</comment>
<dbReference type="GO" id="GO:0071555">
    <property type="term" value="P:cell wall organization"/>
    <property type="evidence" value="ECO:0007669"/>
    <property type="project" value="UniProtKB-KW"/>
</dbReference>
<dbReference type="Pfam" id="PF03717">
    <property type="entry name" value="PBP_dimer"/>
    <property type="match status" value="1"/>
</dbReference>
<keyword evidence="3" id="KW-1003">Cell membrane</keyword>
<evidence type="ECO:0000256" key="7">
    <source>
        <dbReference type="ARBA" id="ARBA00022801"/>
    </source>
</evidence>
<dbReference type="InterPro" id="IPR036138">
    <property type="entry name" value="PBP_dimer_sf"/>
</dbReference>
<accession>A0A1G1WQP1</accession>
<dbReference type="PANTHER" id="PTHR30627">
    <property type="entry name" value="PEPTIDOGLYCAN D,D-TRANSPEPTIDASE"/>
    <property type="match status" value="1"/>
</dbReference>
<dbReference type="GO" id="GO:0008360">
    <property type="term" value="P:regulation of cell shape"/>
    <property type="evidence" value="ECO:0007669"/>
    <property type="project" value="UniProtKB-KW"/>
</dbReference>
<feature type="domain" description="Penicillin-binding protein dimerisation" evidence="15">
    <location>
        <begin position="106"/>
        <end position="270"/>
    </location>
</feature>
<keyword evidence="9" id="KW-0573">Peptidoglycan synthesis</keyword>
<keyword evidence="7" id="KW-0378">Hydrolase</keyword>
<evidence type="ECO:0000256" key="3">
    <source>
        <dbReference type="ARBA" id="ARBA00022475"/>
    </source>
</evidence>
<dbReference type="GO" id="GO:0009252">
    <property type="term" value="P:peptidoglycan biosynthetic process"/>
    <property type="evidence" value="ECO:0007669"/>
    <property type="project" value="UniProtKB-KW"/>
</dbReference>
<reference evidence="16 17" key="1">
    <citation type="journal article" date="2016" name="Nat. Commun.">
        <title>Thousands of microbial genomes shed light on interconnected biogeochemical processes in an aquifer system.</title>
        <authorList>
            <person name="Anantharaman K."/>
            <person name="Brown C.T."/>
            <person name="Hug L.A."/>
            <person name="Sharon I."/>
            <person name="Castelle C.J."/>
            <person name="Probst A.J."/>
            <person name="Thomas B.C."/>
            <person name="Singh A."/>
            <person name="Wilkins M.J."/>
            <person name="Karaoz U."/>
            <person name="Brodie E.L."/>
            <person name="Williams K.H."/>
            <person name="Hubbard S.S."/>
            <person name="Banfield J.F."/>
        </authorList>
    </citation>
    <scope>NUCLEOTIDE SEQUENCE [LARGE SCALE GENOMIC DNA]</scope>
</reference>
<keyword evidence="11 13" id="KW-0472">Membrane</keyword>
<dbReference type="PANTHER" id="PTHR30627:SF2">
    <property type="entry name" value="PEPTIDOGLYCAN D,D-TRANSPEPTIDASE MRDA"/>
    <property type="match status" value="1"/>
</dbReference>
<evidence type="ECO:0000256" key="10">
    <source>
        <dbReference type="ARBA" id="ARBA00022989"/>
    </source>
</evidence>
<proteinExistence type="predicted"/>
<evidence type="ECO:0000256" key="11">
    <source>
        <dbReference type="ARBA" id="ARBA00023136"/>
    </source>
</evidence>
<dbReference type="AlphaFoldDB" id="A0A1G1WQP1"/>
<keyword evidence="12" id="KW-0961">Cell wall biogenesis/degradation</keyword>
<evidence type="ECO:0000256" key="8">
    <source>
        <dbReference type="ARBA" id="ARBA00022960"/>
    </source>
</evidence>
<evidence type="ECO:0000259" key="14">
    <source>
        <dbReference type="Pfam" id="PF00905"/>
    </source>
</evidence>
<dbReference type="GO" id="GO:0071972">
    <property type="term" value="F:peptidoglycan L,D-transpeptidase activity"/>
    <property type="evidence" value="ECO:0007669"/>
    <property type="project" value="TreeGrafter"/>
</dbReference>
<keyword evidence="8" id="KW-0133">Cell shape</keyword>
<evidence type="ECO:0000256" key="6">
    <source>
        <dbReference type="ARBA" id="ARBA00022692"/>
    </source>
</evidence>
<dbReference type="Gene3D" id="3.90.1310.10">
    <property type="entry name" value="Penicillin-binding protein 2a (Domain 2)"/>
    <property type="match status" value="1"/>
</dbReference>
<comment type="caution">
    <text evidence="16">The sequence shown here is derived from an EMBL/GenBank/DDBJ whole genome shotgun (WGS) entry which is preliminary data.</text>
</comment>
<dbReference type="SUPFAM" id="SSF56519">
    <property type="entry name" value="Penicillin binding protein dimerisation domain"/>
    <property type="match status" value="1"/>
</dbReference>
<evidence type="ECO:0000259" key="15">
    <source>
        <dbReference type="Pfam" id="PF03717"/>
    </source>
</evidence>
<protein>
    <submittedName>
        <fullName evidence="16">Penicillin-binding protein 2</fullName>
    </submittedName>
</protein>
<dbReference type="InterPro" id="IPR012338">
    <property type="entry name" value="Beta-lactam/transpept-like"/>
</dbReference>
<keyword evidence="10 13" id="KW-1133">Transmembrane helix</keyword>
<keyword evidence="5" id="KW-0645">Protease</keyword>
<keyword evidence="6 13" id="KW-0812">Transmembrane</keyword>
<dbReference type="GO" id="GO:0009002">
    <property type="term" value="F:serine-type D-Ala-D-Ala carboxypeptidase activity"/>
    <property type="evidence" value="ECO:0007669"/>
    <property type="project" value="InterPro"/>
</dbReference>
<sequence>MKNLKHLDYLRAAIADQITKYQRKDIVAFDHQDYERGTQWHEVVGLGVNLSEEKLKISKWRLLMLQLLVVAILLSILGRVISLQVISGPKFLAASLANQLRVQIERAPRGVIYDRNGQLLASNTPGFRIALRANELSDPELEKSIKNLATLLKVNEDEIKEKVKTESNLGNVTVAQEVNHELVLNIEASYKDLPGVSVEVSPIRFYHDGPAFAHLLGYTSEIGQEELDKPEFFSYEAGDRIGKSGIELLYEHLLHGKDGQELITVDALGTKNRLFGRTSPTTGEEISLSIDAGLQKVIYEEMEKKMKEVGSSGGAAIAQDPTTGEILALVSIPSYDNNLFAKGIRPIDYSKIISNPNRVLLNRALGALYPPASTFKIFLATAALAEKVIDETTKLEAPSAINLGSAVYKDWKDHGVIDVVRALAESSDTFMYKIGGGHGSQSGLGIDRIVKWAELFGFGKSTQVGLISEADGLVPDENWKREVTGEDWYLGNTYNVAIGQGDMLVTPLQLNNAVVSVANGGRLLKPSLIKGVSAGVIRDNFVSKEVLEIVKKGMHEATLPGGTAWPLREFEIPTAGKTGTGEATGKDTKPYAWFTSFAPFEEPSIVVTVVFENAGEGSNVAAPIVRKAYEYWFRDQLKK</sequence>
<evidence type="ECO:0000256" key="12">
    <source>
        <dbReference type="ARBA" id="ARBA00023316"/>
    </source>
</evidence>
<evidence type="ECO:0000256" key="2">
    <source>
        <dbReference type="ARBA" id="ARBA00004236"/>
    </source>
</evidence>
<dbReference type="InterPro" id="IPR001460">
    <property type="entry name" value="PCN-bd_Tpept"/>
</dbReference>
<evidence type="ECO:0000313" key="17">
    <source>
        <dbReference type="Proteomes" id="UP000177821"/>
    </source>
</evidence>
<feature type="domain" description="Penicillin-binding protein transpeptidase" evidence="14">
    <location>
        <begin position="314"/>
        <end position="629"/>
    </location>
</feature>
<dbReference type="InterPro" id="IPR050515">
    <property type="entry name" value="Beta-lactam/transpept"/>
</dbReference>
<evidence type="ECO:0000256" key="1">
    <source>
        <dbReference type="ARBA" id="ARBA00004167"/>
    </source>
</evidence>
<dbReference type="Pfam" id="PF00905">
    <property type="entry name" value="Transpeptidase"/>
    <property type="match status" value="1"/>
</dbReference>
<dbReference type="SUPFAM" id="SSF56601">
    <property type="entry name" value="beta-lactamase/transpeptidase-like"/>
    <property type="match status" value="1"/>
</dbReference>
<dbReference type="Gene3D" id="3.40.710.10">
    <property type="entry name" value="DD-peptidase/beta-lactamase superfamily"/>
    <property type="match status" value="1"/>
</dbReference>
<evidence type="ECO:0000256" key="5">
    <source>
        <dbReference type="ARBA" id="ARBA00022670"/>
    </source>
</evidence>
<evidence type="ECO:0000256" key="9">
    <source>
        <dbReference type="ARBA" id="ARBA00022984"/>
    </source>
</evidence>
<dbReference type="InterPro" id="IPR005311">
    <property type="entry name" value="PBP_dimer"/>
</dbReference>